<evidence type="ECO:0000256" key="1">
    <source>
        <dbReference type="SAM" id="MobiDB-lite"/>
    </source>
</evidence>
<feature type="compositionally biased region" description="Basic and acidic residues" evidence="1">
    <location>
        <begin position="76"/>
        <end position="95"/>
    </location>
</feature>
<keyword evidence="3" id="KW-1185">Reference proteome</keyword>
<comment type="caution">
    <text evidence="2">The sequence shown here is derived from an EMBL/GenBank/DDBJ whole genome shotgun (WGS) entry which is preliminary data.</text>
</comment>
<protein>
    <recommendedName>
        <fullName evidence="4">Prevent-host-death protein</fullName>
    </recommendedName>
</protein>
<proteinExistence type="predicted"/>
<organism evidence="2 3">
    <name type="scientific">Skermanella stibiiresistens SB22</name>
    <dbReference type="NCBI Taxonomy" id="1385369"/>
    <lineage>
        <taxon>Bacteria</taxon>
        <taxon>Pseudomonadati</taxon>
        <taxon>Pseudomonadota</taxon>
        <taxon>Alphaproteobacteria</taxon>
        <taxon>Rhodospirillales</taxon>
        <taxon>Azospirillaceae</taxon>
        <taxon>Skermanella</taxon>
    </lineage>
</organism>
<gene>
    <name evidence="2" type="ORF">N825_25740</name>
</gene>
<dbReference type="EMBL" id="AVFL01000037">
    <property type="protein sequence ID" value="EWY36727.1"/>
    <property type="molecule type" value="Genomic_DNA"/>
</dbReference>
<sequence>MQTISDSEIARRGLAALEKKLDKGPVHVIKDDQLAYVVLTEAEYSRLKTQPTPGAGNRPGVWDILLGTSGPCLQGRSRESMDADISAERDAWDDR</sequence>
<evidence type="ECO:0008006" key="4">
    <source>
        <dbReference type="Google" id="ProtNLM"/>
    </source>
</evidence>
<feature type="region of interest" description="Disordered" evidence="1">
    <location>
        <begin position="73"/>
        <end position="95"/>
    </location>
</feature>
<name>W9GWB4_9PROT</name>
<accession>W9GWB4</accession>
<dbReference type="RefSeq" id="WP_037460159.1">
    <property type="nucleotide sequence ID" value="NZ_AVFL01000037.1"/>
</dbReference>
<dbReference type="Proteomes" id="UP000019486">
    <property type="component" value="Unassembled WGS sequence"/>
</dbReference>
<reference evidence="2 3" key="1">
    <citation type="submission" date="2013-08" db="EMBL/GenBank/DDBJ databases">
        <title>The genome sequence of Skermanella stibiiresistens.</title>
        <authorList>
            <person name="Zhu W."/>
            <person name="Wang G."/>
        </authorList>
    </citation>
    <scope>NUCLEOTIDE SEQUENCE [LARGE SCALE GENOMIC DNA]</scope>
    <source>
        <strain evidence="2 3">SB22</strain>
    </source>
</reference>
<dbReference type="AlphaFoldDB" id="W9GWB4"/>
<evidence type="ECO:0000313" key="2">
    <source>
        <dbReference type="EMBL" id="EWY36727.1"/>
    </source>
</evidence>
<evidence type="ECO:0000313" key="3">
    <source>
        <dbReference type="Proteomes" id="UP000019486"/>
    </source>
</evidence>
<dbReference type="OrthoDB" id="72009at2"/>